<evidence type="ECO:0000313" key="2">
    <source>
        <dbReference type="EMBL" id="CAA52100.1"/>
    </source>
</evidence>
<dbReference type="AlphaFoldDB" id="Q36102"/>
<dbReference type="PIR" id="S34225">
    <property type="entry name" value="S34225"/>
</dbReference>
<dbReference type="EMBL" id="X73891">
    <property type="protein sequence ID" value="CAA52100.1"/>
    <property type="molecule type" value="Genomic_DNA"/>
</dbReference>
<name>Q36102_TRIPI</name>
<geneLocation type="mitochondrion" evidence="2"/>
<dbReference type="SMART" id="SM00465">
    <property type="entry name" value="GIYc"/>
    <property type="match status" value="1"/>
</dbReference>
<organism evidence="2">
    <name type="scientific">Trimorphomyces papilionaceus</name>
    <name type="common">Jelly fungus</name>
    <dbReference type="NCBI Taxonomy" id="5221"/>
    <lineage>
        <taxon>Eukaryota</taxon>
        <taxon>Fungi</taxon>
        <taxon>Dikarya</taxon>
        <taxon>Basidiomycota</taxon>
        <taxon>Agaricomycotina</taxon>
        <taxon>Tremellomycetes</taxon>
        <taxon>Tremellales</taxon>
        <taxon>Trimorphomycetaceae</taxon>
        <taxon>Trimorphomyces</taxon>
    </lineage>
</organism>
<reference evidence="2" key="2">
    <citation type="submission" date="1993-07" db="EMBL/GenBank/DDBJ databases">
        <authorList>
            <person name="Jung H.S."/>
        </authorList>
    </citation>
    <scope>NUCLEOTIDE SEQUENCE</scope>
    <source>
        <strain evidence="2">UBC 75-7237-d</strain>
    </source>
</reference>
<proteinExistence type="predicted"/>
<accession>Q36102</accession>
<keyword evidence="2" id="KW-0496">Mitochondrion</keyword>
<evidence type="ECO:0000259" key="1">
    <source>
        <dbReference type="SMART" id="SM00465"/>
    </source>
</evidence>
<dbReference type="CDD" id="cd00719">
    <property type="entry name" value="GIY-YIG_SF"/>
    <property type="match status" value="1"/>
</dbReference>
<feature type="domain" description="GIY-YIG" evidence="1">
    <location>
        <begin position="25"/>
        <end position="107"/>
    </location>
</feature>
<sequence length="242" mass="28148">MSSKPSPVYLTDSYSANTVAGYLGKSGTYTLYCPDTQEHYIGANLNFGLRLKQHYHDHSRINRILYNRVSEVGFNRFVWQPTVVTPHYYVDYVREHLDRGKNYQMYRILSDLVKYETRMYEQAFKSYVGPSLNGLGDISFPVNWNPSDTRISFYGRPFIAITEKGVEYPFSSLNYRSQILGTSRKTIDLVMNYDVYVECKGIDAKCRFFEQGQKLREGTPYVNYILSQISKLSITILYLLVK</sequence>
<reference evidence="2" key="1">
    <citation type="submission" date="1993-07" db="EMBL/GenBank/DDBJ databases">
        <authorList>
            <person name="jung H."/>
        </authorList>
    </citation>
    <scope>NUCLEOTIDE SEQUENCE</scope>
    <source>
        <strain evidence="2">UBC 75-7237-d</strain>
    </source>
</reference>
<dbReference type="InterPro" id="IPR000305">
    <property type="entry name" value="GIY-YIG_endonuc"/>
</dbReference>
<protein>
    <submittedName>
        <fullName evidence="2">Mitochondrial cox2 cytochrome oxidase subunit 2</fullName>
    </submittedName>
</protein>